<name>A0A9P6XGX7_RHIOR</name>
<dbReference type="EMBL" id="JAANQT010000182">
    <property type="protein sequence ID" value="KAG1313574.1"/>
    <property type="molecule type" value="Genomic_DNA"/>
</dbReference>
<dbReference type="InterPro" id="IPR032794">
    <property type="entry name" value="LINES_N"/>
</dbReference>
<protein>
    <recommendedName>
        <fullName evidence="1">Protein Lines N-terminal domain-containing protein</fullName>
    </recommendedName>
</protein>
<proteinExistence type="predicted"/>
<sequence length="364" mass="42394">MNAFQVYAHHNEIYLHVKQHTDNSQKWIVQLISKQKADQYDLDLLHKILKHTRSCHLCPAKQLMEEIKSFILSQLDISTQKPTLPLLVCLMDLVKNHALACDHWLIEMACSLWYEPSINTVRKAMELCRRVQDRLEEADVTLVTHILRYISHCQSSLDMQDIDRFRSGEYTEFFYTPTSIVCDRECIKLLVQIILSLLFKLSNHAISQQLTDKAQEIYALNPSAFLPLLFDICCANDDDTIQILNTVLLLFQERPETHVFFESLQINPHILFTFFVYRCGSSHDILIDLLLENDSDFLSYFHQYIIYAQKDISTFKSSLTYIDLDTIQAILINTIRVLEGNGFPYNTKPLIKRLAQLQDQLFGV</sequence>
<evidence type="ECO:0000259" key="1">
    <source>
        <dbReference type="Pfam" id="PF14694"/>
    </source>
</evidence>
<accession>A0A9P6XGX7</accession>
<dbReference type="AlphaFoldDB" id="A0A9P6XGX7"/>
<organism evidence="2 3">
    <name type="scientific">Rhizopus oryzae</name>
    <name type="common">Mucormycosis agent</name>
    <name type="synonym">Rhizopus arrhizus var. delemar</name>
    <dbReference type="NCBI Taxonomy" id="64495"/>
    <lineage>
        <taxon>Eukaryota</taxon>
        <taxon>Fungi</taxon>
        <taxon>Fungi incertae sedis</taxon>
        <taxon>Mucoromycota</taxon>
        <taxon>Mucoromycotina</taxon>
        <taxon>Mucoromycetes</taxon>
        <taxon>Mucorales</taxon>
        <taxon>Mucorineae</taxon>
        <taxon>Rhizopodaceae</taxon>
        <taxon>Rhizopus</taxon>
    </lineage>
</organism>
<feature type="domain" description="Protein Lines N-terminal" evidence="1">
    <location>
        <begin position="265"/>
        <end position="316"/>
    </location>
</feature>
<evidence type="ECO:0000313" key="2">
    <source>
        <dbReference type="EMBL" id="KAG1313574.1"/>
    </source>
</evidence>
<gene>
    <name evidence="2" type="ORF">G6F64_002140</name>
</gene>
<comment type="caution">
    <text evidence="2">The sequence shown here is derived from an EMBL/GenBank/DDBJ whole genome shotgun (WGS) entry which is preliminary data.</text>
</comment>
<dbReference type="Proteomes" id="UP000716291">
    <property type="component" value="Unassembled WGS sequence"/>
</dbReference>
<dbReference type="Pfam" id="PF14694">
    <property type="entry name" value="LINES_N"/>
    <property type="match status" value="1"/>
</dbReference>
<keyword evidence="3" id="KW-1185">Reference proteome</keyword>
<reference evidence="2" key="1">
    <citation type="journal article" date="2020" name="Microb. Genom.">
        <title>Genetic diversity of clinical and environmental Mucorales isolates obtained from an investigation of mucormycosis cases among solid organ transplant recipients.</title>
        <authorList>
            <person name="Nguyen M.H."/>
            <person name="Kaul D."/>
            <person name="Muto C."/>
            <person name="Cheng S.J."/>
            <person name="Richter R.A."/>
            <person name="Bruno V.M."/>
            <person name="Liu G."/>
            <person name="Beyhan S."/>
            <person name="Sundermann A.J."/>
            <person name="Mounaud S."/>
            <person name="Pasculle A.W."/>
            <person name="Nierman W.C."/>
            <person name="Driscoll E."/>
            <person name="Cumbie R."/>
            <person name="Clancy C.J."/>
            <person name="Dupont C.L."/>
        </authorList>
    </citation>
    <scope>NUCLEOTIDE SEQUENCE</scope>
    <source>
        <strain evidence="2">GL11</strain>
    </source>
</reference>
<evidence type="ECO:0000313" key="3">
    <source>
        <dbReference type="Proteomes" id="UP000716291"/>
    </source>
</evidence>